<evidence type="ECO:0000313" key="3">
    <source>
        <dbReference type="Proteomes" id="UP001175000"/>
    </source>
</evidence>
<keyword evidence="3" id="KW-1185">Reference proteome</keyword>
<evidence type="ECO:0000313" key="2">
    <source>
        <dbReference type="EMBL" id="KAK0633187.1"/>
    </source>
</evidence>
<reference evidence="2" key="1">
    <citation type="submission" date="2023-06" db="EMBL/GenBank/DDBJ databases">
        <title>Genome-scale phylogeny and comparative genomics of the fungal order Sordariales.</title>
        <authorList>
            <consortium name="Lawrence Berkeley National Laboratory"/>
            <person name="Hensen N."/>
            <person name="Bonometti L."/>
            <person name="Westerberg I."/>
            <person name="Brannstrom I.O."/>
            <person name="Guillou S."/>
            <person name="Cros-Aarteil S."/>
            <person name="Calhoun S."/>
            <person name="Haridas S."/>
            <person name="Kuo A."/>
            <person name="Mondo S."/>
            <person name="Pangilinan J."/>
            <person name="Riley R."/>
            <person name="Labutti K."/>
            <person name="Andreopoulos B."/>
            <person name="Lipzen A."/>
            <person name="Chen C."/>
            <person name="Yanf M."/>
            <person name="Daum C."/>
            <person name="Ng V."/>
            <person name="Clum A."/>
            <person name="Steindorff A."/>
            <person name="Ohm R."/>
            <person name="Martin F."/>
            <person name="Silar P."/>
            <person name="Natvig D."/>
            <person name="Lalanne C."/>
            <person name="Gautier V."/>
            <person name="Ament-Velasquez S.L."/>
            <person name="Kruys A."/>
            <person name="Hutchinson M.I."/>
            <person name="Powell A.J."/>
            <person name="Barry K."/>
            <person name="Miller A.N."/>
            <person name="Grigoriev I.V."/>
            <person name="Debuchy R."/>
            <person name="Gladieux P."/>
            <person name="Thoren M.H."/>
            <person name="Johannesson H."/>
        </authorList>
    </citation>
    <scope>NUCLEOTIDE SEQUENCE</scope>
    <source>
        <strain evidence="2">CBS 606.72</strain>
    </source>
</reference>
<feature type="region of interest" description="Disordered" evidence="1">
    <location>
        <begin position="63"/>
        <end position="129"/>
    </location>
</feature>
<proteinExistence type="predicted"/>
<dbReference type="AlphaFoldDB" id="A0AA40CCB6"/>
<sequence length="129" mass="14367">MIMAADKGTNSSLYNSTRGLFSSLEFFGQLLRCKLLQELDDIMSLSHHVDPYEIVHHFGGLGISDEQSDEQSQQGHHLTPYSTPYASRRAIPKFEIPRNGAASAKSWRTASSMHDSSRRPSRPRAGMCA</sequence>
<evidence type="ECO:0000256" key="1">
    <source>
        <dbReference type="SAM" id="MobiDB-lite"/>
    </source>
</evidence>
<dbReference type="EMBL" id="JAULSU010000001">
    <property type="protein sequence ID" value="KAK0633187.1"/>
    <property type="molecule type" value="Genomic_DNA"/>
</dbReference>
<organism evidence="2 3">
    <name type="scientific">Immersiella caudata</name>
    <dbReference type="NCBI Taxonomy" id="314043"/>
    <lineage>
        <taxon>Eukaryota</taxon>
        <taxon>Fungi</taxon>
        <taxon>Dikarya</taxon>
        <taxon>Ascomycota</taxon>
        <taxon>Pezizomycotina</taxon>
        <taxon>Sordariomycetes</taxon>
        <taxon>Sordariomycetidae</taxon>
        <taxon>Sordariales</taxon>
        <taxon>Lasiosphaeriaceae</taxon>
        <taxon>Immersiella</taxon>
    </lineage>
</organism>
<name>A0AA40CCB6_9PEZI</name>
<comment type="caution">
    <text evidence="2">The sequence shown here is derived from an EMBL/GenBank/DDBJ whole genome shotgun (WGS) entry which is preliminary data.</text>
</comment>
<gene>
    <name evidence="2" type="ORF">B0T14DRAFT_56834</name>
</gene>
<protein>
    <submittedName>
        <fullName evidence="2">Uncharacterized protein</fullName>
    </submittedName>
</protein>
<accession>A0AA40CCB6</accession>
<dbReference type="Proteomes" id="UP001175000">
    <property type="component" value="Unassembled WGS sequence"/>
</dbReference>